<keyword evidence="1" id="KW-0812">Transmembrane</keyword>
<keyword evidence="4" id="KW-1185">Reference proteome</keyword>
<dbReference type="GeneID" id="55821829"/>
<keyword evidence="1" id="KW-1133">Transmembrane helix</keyword>
<evidence type="ECO:0000313" key="3">
    <source>
        <dbReference type="EMBL" id="QLC50384.1"/>
    </source>
</evidence>
<dbReference type="AlphaFoldDB" id="A0A7D5I5E7"/>
<proteinExistence type="predicted"/>
<protein>
    <submittedName>
        <fullName evidence="3">DUF4405 domain-containing protein</fullName>
    </submittedName>
</protein>
<dbReference type="OrthoDB" id="134790at2157"/>
<dbReference type="Proteomes" id="UP000509594">
    <property type="component" value="Chromosome"/>
</dbReference>
<sequence length="100" mass="11475">MNRTKANYYVDLILTLLFIMVLITGLVMYLLIPGGVRHGRYQEYLGLTKASWTLTHNRSAILMTAMVGLHLALHKKWIVCATRNILTRNNNKKCELADQE</sequence>
<feature type="domain" description="Flavinylation-associated cytochrome" evidence="2">
    <location>
        <begin position="9"/>
        <end position="74"/>
    </location>
</feature>
<reference evidence="3 4" key="1">
    <citation type="submission" date="2020-06" db="EMBL/GenBank/DDBJ databases">
        <title>Methanolobus halotolerans sp. nov., isolated from a saline lake Tus in Siberia.</title>
        <authorList>
            <person name="Shen Y."/>
            <person name="Chen S.-C."/>
            <person name="Lai M.-C."/>
            <person name="Huang H.-H."/>
            <person name="Chiu H.-H."/>
            <person name="Tang S.-L."/>
            <person name="Rogozin D.Y."/>
            <person name="Degermendzhy A.G."/>
        </authorList>
    </citation>
    <scope>NUCLEOTIDE SEQUENCE [LARGE SCALE GENOMIC DNA]</scope>
    <source>
        <strain evidence="3 4">DSM 21339</strain>
    </source>
</reference>
<accession>A0A7D5I5E7</accession>
<name>A0A7D5I5E7_9EURY</name>
<dbReference type="RefSeq" id="WP_176965440.1">
    <property type="nucleotide sequence ID" value="NZ_CP058215.1"/>
</dbReference>
<evidence type="ECO:0000313" key="4">
    <source>
        <dbReference type="Proteomes" id="UP000509594"/>
    </source>
</evidence>
<dbReference type="InterPro" id="IPR025517">
    <property type="entry name" value="DUF4405"/>
</dbReference>
<feature type="transmembrane region" description="Helical" evidence="1">
    <location>
        <begin position="12"/>
        <end position="32"/>
    </location>
</feature>
<organism evidence="3 4">
    <name type="scientific">Methanolobus zinderi</name>
    <dbReference type="NCBI Taxonomy" id="536044"/>
    <lineage>
        <taxon>Archaea</taxon>
        <taxon>Methanobacteriati</taxon>
        <taxon>Methanobacteriota</taxon>
        <taxon>Stenosarchaea group</taxon>
        <taxon>Methanomicrobia</taxon>
        <taxon>Methanosarcinales</taxon>
        <taxon>Methanosarcinaceae</taxon>
        <taxon>Methanolobus</taxon>
    </lineage>
</organism>
<keyword evidence="1" id="KW-0472">Membrane</keyword>
<dbReference type="KEGG" id="mzi:HWN40_09100"/>
<feature type="transmembrane region" description="Helical" evidence="1">
    <location>
        <begin position="52"/>
        <end position="73"/>
    </location>
</feature>
<evidence type="ECO:0000259" key="2">
    <source>
        <dbReference type="Pfam" id="PF14358"/>
    </source>
</evidence>
<dbReference type="Pfam" id="PF14358">
    <property type="entry name" value="DUF4405"/>
    <property type="match status" value="1"/>
</dbReference>
<evidence type="ECO:0000256" key="1">
    <source>
        <dbReference type="SAM" id="Phobius"/>
    </source>
</evidence>
<dbReference type="EMBL" id="CP058215">
    <property type="protein sequence ID" value="QLC50384.1"/>
    <property type="molecule type" value="Genomic_DNA"/>
</dbReference>
<gene>
    <name evidence="3" type="ORF">HWN40_09100</name>
</gene>